<accession>A0ABD1PSF7</accession>
<feature type="region of interest" description="Disordered" evidence="1">
    <location>
        <begin position="45"/>
        <end position="73"/>
    </location>
</feature>
<dbReference type="EMBL" id="JBFOLK010000013">
    <property type="protein sequence ID" value="KAL2466283.1"/>
    <property type="molecule type" value="Genomic_DNA"/>
</dbReference>
<keyword evidence="3" id="KW-1185">Reference proteome</keyword>
<gene>
    <name evidence="2" type="ORF">Adt_42134</name>
</gene>
<name>A0ABD1PSF7_9LAMI</name>
<evidence type="ECO:0000313" key="2">
    <source>
        <dbReference type="EMBL" id="KAL2466283.1"/>
    </source>
</evidence>
<dbReference type="AlphaFoldDB" id="A0ABD1PSF7"/>
<sequence>MRSWSLLVEYIERWRNLVHNYKKCIDEASCIDTSKIARHRSYLSGNLRDKKDPKNEIKRDGKSGSNLGPKLKSEFRPNKAQVQKKGLLTLKEIKENDHPVEKHFLLKDLIVLLDKQNKIKLENGENPTANYSMVGSFDPIPISNEGHAFSSTYDVEKSLSEVTEFGPQFSKGAILVKLKVDGEVIITNVYPQMVKPDNGNCPTFYEIMIDDLDI</sequence>
<dbReference type="Proteomes" id="UP001604336">
    <property type="component" value="Unassembled WGS sequence"/>
</dbReference>
<evidence type="ECO:0000313" key="3">
    <source>
        <dbReference type="Proteomes" id="UP001604336"/>
    </source>
</evidence>
<feature type="compositionally biased region" description="Basic and acidic residues" evidence="1">
    <location>
        <begin position="47"/>
        <end position="62"/>
    </location>
</feature>
<proteinExistence type="predicted"/>
<protein>
    <submittedName>
        <fullName evidence="2">Uncharacterized protein</fullName>
    </submittedName>
</protein>
<evidence type="ECO:0000256" key="1">
    <source>
        <dbReference type="SAM" id="MobiDB-lite"/>
    </source>
</evidence>
<organism evidence="2 3">
    <name type="scientific">Abeliophyllum distichum</name>
    <dbReference type="NCBI Taxonomy" id="126358"/>
    <lineage>
        <taxon>Eukaryota</taxon>
        <taxon>Viridiplantae</taxon>
        <taxon>Streptophyta</taxon>
        <taxon>Embryophyta</taxon>
        <taxon>Tracheophyta</taxon>
        <taxon>Spermatophyta</taxon>
        <taxon>Magnoliopsida</taxon>
        <taxon>eudicotyledons</taxon>
        <taxon>Gunneridae</taxon>
        <taxon>Pentapetalae</taxon>
        <taxon>asterids</taxon>
        <taxon>lamiids</taxon>
        <taxon>Lamiales</taxon>
        <taxon>Oleaceae</taxon>
        <taxon>Forsythieae</taxon>
        <taxon>Abeliophyllum</taxon>
    </lineage>
</organism>
<reference evidence="3" key="1">
    <citation type="submission" date="2024-07" db="EMBL/GenBank/DDBJ databases">
        <title>Two chromosome-level genome assemblies of Korean endemic species Abeliophyllum distichum and Forsythia ovata (Oleaceae).</title>
        <authorList>
            <person name="Jang H."/>
        </authorList>
    </citation>
    <scope>NUCLEOTIDE SEQUENCE [LARGE SCALE GENOMIC DNA]</scope>
</reference>
<comment type="caution">
    <text evidence="2">The sequence shown here is derived from an EMBL/GenBank/DDBJ whole genome shotgun (WGS) entry which is preliminary data.</text>
</comment>